<feature type="region of interest" description="Disordered" evidence="1">
    <location>
        <begin position="50"/>
        <end position="111"/>
    </location>
</feature>
<keyword evidence="2" id="KW-0732">Signal</keyword>
<evidence type="ECO:0000256" key="1">
    <source>
        <dbReference type="SAM" id="MobiDB-lite"/>
    </source>
</evidence>
<dbReference type="AlphaFoldDB" id="A0A1Z5K7X8"/>
<evidence type="ECO:0000256" key="2">
    <source>
        <dbReference type="SAM" id="SignalP"/>
    </source>
</evidence>
<dbReference type="EMBL" id="BDSP01000182">
    <property type="protein sequence ID" value="GAX22370.1"/>
    <property type="molecule type" value="Genomic_DNA"/>
</dbReference>
<gene>
    <name evidence="3" type="ORF">FisN_3Hu422</name>
</gene>
<evidence type="ECO:0000313" key="4">
    <source>
        <dbReference type="Proteomes" id="UP000198406"/>
    </source>
</evidence>
<feature type="signal peptide" evidence="2">
    <location>
        <begin position="1"/>
        <end position="22"/>
    </location>
</feature>
<proteinExistence type="predicted"/>
<name>A0A1Z5K7X8_FISSO</name>
<sequence>MVTLSSVVSTLLTIGICRHAAGFGVPLAVRTNAASFTTWMRSTQNDEEEFAYSRRRKRGRRTDEVDGMEEDSLYKSKEQDAYFEDDEFDHYDTQDEFDDEDEDDDDDLWDDDEEDYDLLGNDIIPNPILDNMDPDGAAERFPELARDPRFWFDMLLFVTFLDLLSIIGPRDPSIPWV</sequence>
<comment type="caution">
    <text evidence="3">The sequence shown here is derived from an EMBL/GenBank/DDBJ whole genome shotgun (WGS) entry which is preliminary data.</text>
</comment>
<feature type="chain" id="PRO_5012396593" evidence="2">
    <location>
        <begin position="23"/>
        <end position="177"/>
    </location>
</feature>
<keyword evidence="4" id="KW-1185">Reference proteome</keyword>
<dbReference type="OrthoDB" id="46549at2759"/>
<dbReference type="InParanoid" id="A0A1Z5K7X8"/>
<accession>A0A1Z5K7X8</accession>
<feature type="compositionally biased region" description="Acidic residues" evidence="1">
    <location>
        <begin position="81"/>
        <end position="111"/>
    </location>
</feature>
<dbReference type="Proteomes" id="UP000198406">
    <property type="component" value="Unassembled WGS sequence"/>
</dbReference>
<organism evidence="3 4">
    <name type="scientific">Fistulifera solaris</name>
    <name type="common">Oleaginous diatom</name>
    <dbReference type="NCBI Taxonomy" id="1519565"/>
    <lineage>
        <taxon>Eukaryota</taxon>
        <taxon>Sar</taxon>
        <taxon>Stramenopiles</taxon>
        <taxon>Ochrophyta</taxon>
        <taxon>Bacillariophyta</taxon>
        <taxon>Bacillariophyceae</taxon>
        <taxon>Bacillariophycidae</taxon>
        <taxon>Naviculales</taxon>
        <taxon>Naviculaceae</taxon>
        <taxon>Fistulifera</taxon>
    </lineage>
</organism>
<protein>
    <submittedName>
        <fullName evidence="3">Uncharacterized protein</fullName>
    </submittedName>
</protein>
<evidence type="ECO:0000313" key="3">
    <source>
        <dbReference type="EMBL" id="GAX22370.1"/>
    </source>
</evidence>
<reference evidence="3 4" key="1">
    <citation type="journal article" date="2015" name="Plant Cell">
        <title>Oil accumulation by the oleaginous diatom Fistulifera solaris as revealed by the genome and transcriptome.</title>
        <authorList>
            <person name="Tanaka T."/>
            <person name="Maeda Y."/>
            <person name="Veluchamy A."/>
            <person name="Tanaka M."/>
            <person name="Abida H."/>
            <person name="Marechal E."/>
            <person name="Bowler C."/>
            <person name="Muto M."/>
            <person name="Sunaga Y."/>
            <person name="Tanaka M."/>
            <person name="Yoshino T."/>
            <person name="Taniguchi T."/>
            <person name="Fukuda Y."/>
            <person name="Nemoto M."/>
            <person name="Matsumoto M."/>
            <person name="Wong P.S."/>
            <person name="Aburatani S."/>
            <person name="Fujibuchi W."/>
        </authorList>
    </citation>
    <scope>NUCLEOTIDE SEQUENCE [LARGE SCALE GENOMIC DNA]</scope>
    <source>
        <strain evidence="3 4">JPCC DA0580</strain>
    </source>
</reference>